<keyword evidence="3" id="KW-1185">Reference proteome</keyword>
<reference evidence="2 3" key="1">
    <citation type="submission" date="2019-02" db="EMBL/GenBank/DDBJ databases">
        <title>Deep-cultivation of Planctomycetes and their phenomic and genomic characterization uncovers novel biology.</title>
        <authorList>
            <person name="Wiegand S."/>
            <person name="Jogler M."/>
            <person name="Boedeker C."/>
            <person name="Pinto D."/>
            <person name="Vollmers J."/>
            <person name="Rivas-Marin E."/>
            <person name="Kohn T."/>
            <person name="Peeters S.H."/>
            <person name="Heuer A."/>
            <person name="Rast P."/>
            <person name="Oberbeckmann S."/>
            <person name="Bunk B."/>
            <person name="Jeske O."/>
            <person name="Meyerdierks A."/>
            <person name="Storesund J.E."/>
            <person name="Kallscheuer N."/>
            <person name="Luecker S."/>
            <person name="Lage O.M."/>
            <person name="Pohl T."/>
            <person name="Merkel B.J."/>
            <person name="Hornburger P."/>
            <person name="Mueller R.-W."/>
            <person name="Bruemmer F."/>
            <person name="Labrenz M."/>
            <person name="Spormann A.M."/>
            <person name="Op Den Camp H."/>
            <person name="Overmann J."/>
            <person name="Amann R."/>
            <person name="Jetten M.S.M."/>
            <person name="Mascher T."/>
            <person name="Medema M.H."/>
            <person name="Devos D.P."/>
            <person name="Kaster A.-K."/>
            <person name="Ovreas L."/>
            <person name="Rohde M."/>
            <person name="Galperin M.Y."/>
            <person name="Jogler C."/>
        </authorList>
    </citation>
    <scope>NUCLEOTIDE SEQUENCE [LARGE SCALE GENOMIC DNA]</scope>
    <source>
        <strain evidence="2 3">CA13</strain>
    </source>
</reference>
<dbReference type="Proteomes" id="UP000315010">
    <property type="component" value="Unassembled WGS sequence"/>
</dbReference>
<organism evidence="2 3">
    <name type="scientific">Novipirellula herctigrandis</name>
    <dbReference type="NCBI Taxonomy" id="2527986"/>
    <lineage>
        <taxon>Bacteria</taxon>
        <taxon>Pseudomonadati</taxon>
        <taxon>Planctomycetota</taxon>
        <taxon>Planctomycetia</taxon>
        <taxon>Pirellulales</taxon>
        <taxon>Pirellulaceae</taxon>
        <taxon>Novipirellula</taxon>
    </lineage>
</organism>
<name>A0A5C5ZD76_9BACT</name>
<gene>
    <name evidence="2" type="ORF">CA13_65920</name>
</gene>
<keyword evidence="1" id="KW-0175">Coiled coil</keyword>
<evidence type="ECO:0000313" key="3">
    <source>
        <dbReference type="Proteomes" id="UP000315010"/>
    </source>
</evidence>
<accession>A0A5C5ZD76</accession>
<evidence type="ECO:0008006" key="4">
    <source>
        <dbReference type="Google" id="ProtNLM"/>
    </source>
</evidence>
<proteinExistence type="predicted"/>
<dbReference type="RefSeq" id="WP_146403134.1">
    <property type="nucleotide sequence ID" value="NZ_SJPJ01000001.1"/>
</dbReference>
<comment type="caution">
    <text evidence="2">The sequence shown here is derived from an EMBL/GenBank/DDBJ whole genome shotgun (WGS) entry which is preliminary data.</text>
</comment>
<evidence type="ECO:0000313" key="2">
    <source>
        <dbReference type="EMBL" id="TWT85110.1"/>
    </source>
</evidence>
<dbReference type="AlphaFoldDB" id="A0A5C5ZD76"/>
<dbReference type="EMBL" id="SJPJ01000001">
    <property type="protein sequence ID" value="TWT85110.1"/>
    <property type="molecule type" value="Genomic_DNA"/>
</dbReference>
<sequence>MSNVNKWTTRWVFIFLLVSFPLFPGSLSSQGPALVSDEQESSRYDLVLEHASTNMQLARVELQYALEENRKYSGNIPEMAIERLRSNLAVAKQQYEEATLASIGGPERVRLRHAEEKLRLAKLSLEQGRKKVARSSISELEWRRLELKYDLARLHLALINNPEEISSMLYRLEVKLNHLGEEILSLDQRITKLEPLR</sequence>
<dbReference type="OrthoDB" id="261757at2"/>
<evidence type="ECO:0000256" key="1">
    <source>
        <dbReference type="SAM" id="Coils"/>
    </source>
</evidence>
<protein>
    <recommendedName>
        <fullName evidence="4">DUF4398 domain-containing protein</fullName>
    </recommendedName>
</protein>
<feature type="coiled-coil region" evidence="1">
    <location>
        <begin position="81"/>
        <end position="131"/>
    </location>
</feature>